<comment type="caution">
    <text evidence="14">The sequence shown here is derived from an EMBL/GenBank/DDBJ whole genome shotgun (WGS) entry which is preliminary data.</text>
</comment>
<dbReference type="Gene3D" id="2.170.130.10">
    <property type="entry name" value="TonB-dependent receptor, plug domain"/>
    <property type="match status" value="1"/>
</dbReference>
<dbReference type="AlphaFoldDB" id="A0A7W9BRH0"/>
<keyword evidence="15" id="KW-1185">Reference proteome</keyword>
<keyword evidence="11" id="KW-0732">Signal</keyword>
<feature type="domain" description="TonB-dependent receptor-like beta-barrel" evidence="12">
    <location>
        <begin position="442"/>
        <end position="956"/>
    </location>
</feature>
<protein>
    <submittedName>
        <fullName evidence="14">Outer membrane receptor protein involved in Fe transport</fullName>
    </submittedName>
</protein>
<evidence type="ECO:0000259" key="12">
    <source>
        <dbReference type="Pfam" id="PF00593"/>
    </source>
</evidence>
<organism evidence="14 15">
    <name type="scientific">Sphingomonas prati</name>
    <dbReference type="NCBI Taxonomy" id="1843237"/>
    <lineage>
        <taxon>Bacteria</taxon>
        <taxon>Pseudomonadati</taxon>
        <taxon>Pseudomonadota</taxon>
        <taxon>Alphaproteobacteria</taxon>
        <taxon>Sphingomonadales</taxon>
        <taxon>Sphingomonadaceae</taxon>
        <taxon>Sphingomonas</taxon>
    </lineage>
</organism>
<dbReference type="PROSITE" id="PS51318">
    <property type="entry name" value="TAT"/>
    <property type="match status" value="1"/>
</dbReference>
<dbReference type="Gene3D" id="2.40.170.20">
    <property type="entry name" value="TonB-dependent receptor, beta-barrel domain"/>
    <property type="match status" value="1"/>
</dbReference>
<evidence type="ECO:0000256" key="9">
    <source>
        <dbReference type="RuleBase" id="RU003357"/>
    </source>
</evidence>
<keyword evidence="5 9" id="KW-0798">TonB box</keyword>
<dbReference type="RefSeq" id="WP_184075110.1">
    <property type="nucleotide sequence ID" value="NZ_BMJP01000002.1"/>
</dbReference>
<keyword evidence="3 8" id="KW-1134">Transmembrane beta strand</keyword>
<evidence type="ECO:0000259" key="13">
    <source>
        <dbReference type="Pfam" id="PF07715"/>
    </source>
</evidence>
<sequence>MTSEFDIRRRALRTGAASAALCLAMVSAPAFAQAGSPTSQDNGLSAVPTGSATASPSDSDAGAIVVTGSRIARRDLSSSSPLTVVSSEEFKLSGAVNVESVINTLPQVVPGTTSFSNNPGGGVATLNLRALGAARTLVLVNGRRYMFYDTSQITDLNVIPSFLLEGVDVVTGGASAVYGSDAIAGVVNFRLRNNLNGIEIGSQYSLTEQGDGARWDSHIAMGTDFADGRGHITAYAEYYKRKAVFQGDRDFSRFAQQDGASGLVVGGSATIPAGRFAAAGTQAVAAGNGLGAVTLNRAAGTNYTGNGAIFATPGTSRAYQTTDAYNFAPVNYLQVPQERFLTGAYGEYEVNDHVTGYMEVSFANNRVVNALAATPVTGTFDVNIANSSQYLSAADIAQLNQIDANEAAINAANVARGRTGALPGAGVVSLTINRRVTETGSRIQEDERNAFRTLIGVKGDLSDKLNYDAYYSYARTRNSQVQNGNISRSAFAAGVLDGSVNPFGEGTISGDALDSITILSQNNDISVLQVASGSLSGSLFNLGMGGQDVGFAVGGEYRSVNSRFIPDTALSSGDVIGFNAGQPTSGGYNVKEAFAELNVPLVADQPFVRLLELHGAARYSDYSLEAVGGVFTYAGDVKWSPIRDILFRATYQKAIRAPNVGELFGGQQQGFPNATDPCAVAGAQNDAAINATCIATGVPAGLVGSATLQPNTQIQGSFGGNPDLSEERSTSYTFGTVISPTFIPRLNISVDYFNVKVDNVVSAAGGGVASILDLCYNTLQDGNSAICQLIQRNPDTGIIDGAGNADGTFNVVAATNANLASLKTSGIDLAVDYTQPLGFSVTGRGESKLNFSFIGTWTEKNDTKLIAELPDTIECAGRFGLNCGEPQAKFKWSSRLSLIDGPFTLSGRWRHVGSVRDDDDGVDYVVENLKAYNQYDLTVAFDVSDQFSLAGGVNNILDKTPPIIGSNAQQANTYPGTYDVLGRDFFISANFRF</sequence>
<evidence type="ECO:0000256" key="8">
    <source>
        <dbReference type="PROSITE-ProRule" id="PRU01360"/>
    </source>
</evidence>
<evidence type="ECO:0000256" key="10">
    <source>
        <dbReference type="SAM" id="MobiDB-lite"/>
    </source>
</evidence>
<dbReference type="InterPro" id="IPR012910">
    <property type="entry name" value="Plug_dom"/>
</dbReference>
<feature type="signal peptide" evidence="11">
    <location>
        <begin position="1"/>
        <end position="32"/>
    </location>
</feature>
<dbReference type="Pfam" id="PF07715">
    <property type="entry name" value="Plug"/>
    <property type="match status" value="1"/>
</dbReference>
<dbReference type="PANTHER" id="PTHR47234">
    <property type="match status" value="1"/>
</dbReference>
<keyword evidence="14" id="KW-0675">Receptor</keyword>
<comment type="similarity">
    <text evidence="8 9">Belongs to the TonB-dependent receptor family.</text>
</comment>
<reference evidence="14 15" key="1">
    <citation type="submission" date="2020-08" db="EMBL/GenBank/DDBJ databases">
        <title>Genomic Encyclopedia of Type Strains, Phase IV (KMG-IV): sequencing the most valuable type-strain genomes for metagenomic binning, comparative biology and taxonomic classification.</title>
        <authorList>
            <person name="Goeker M."/>
        </authorList>
    </citation>
    <scope>NUCLEOTIDE SEQUENCE [LARGE SCALE GENOMIC DNA]</scope>
    <source>
        <strain evidence="14 15">DSM 103336</strain>
    </source>
</reference>
<feature type="region of interest" description="Disordered" evidence="10">
    <location>
        <begin position="34"/>
        <end position="60"/>
    </location>
</feature>
<dbReference type="SUPFAM" id="SSF56935">
    <property type="entry name" value="Porins"/>
    <property type="match status" value="1"/>
</dbReference>
<dbReference type="InterPro" id="IPR006311">
    <property type="entry name" value="TAT_signal"/>
</dbReference>
<comment type="subcellular location">
    <subcellularLocation>
        <location evidence="1 8">Cell outer membrane</location>
        <topology evidence="1 8">Multi-pass membrane protein</topology>
    </subcellularLocation>
</comment>
<gene>
    <name evidence="14" type="ORF">FHS99_001259</name>
</gene>
<evidence type="ECO:0000256" key="3">
    <source>
        <dbReference type="ARBA" id="ARBA00022452"/>
    </source>
</evidence>
<keyword evidence="4 8" id="KW-0812">Transmembrane</keyword>
<evidence type="ECO:0000313" key="15">
    <source>
        <dbReference type="Proteomes" id="UP000546701"/>
    </source>
</evidence>
<name>A0A7W9BRH0_9SPHN</name>
<evidence type="ECO:0000256" key="7">
    <source>
        <dbReference type="ARBA" id="ARBA00023237"/>
    </source>
</evidence>
<dbReference type="Proteomes" id="UP000546701">
    <property type="component" value="Unassembled WGS sequence"/>
</dbReference>
<evidence type="ECO:0000256" key="4">
    <source>
        <dbReference type="ARBA" id="ARBA00022692"/>
    </source>
</evidence>
<dbReference type="InterPro" id="IPR039426">
    <property type="entry name" value="TonB-dep_rcpt-like"/>
</dbReference>
<proteinExistence type="inferred from homology"/>
<dbReference type="EMBL" id="JACIJR010000003">
    <property type="protein sequence ID" value="MBB5728781.1"/>
    <property type="molecule type" value="Genomic_DNA"/>
</dbReference>
<evidence type="ECO:0000256" key="5">
    <source>
        <dbReference type="ARBA" id="ARBA00023077"/>
    </source>
</evidence>
<evidence type="ECO:0000313" key="14">
    <source>
        <dbReference type="EMBL" id="MBB5728781.1"/>
    </source>
</evidence>
<keyword evidence="2 8" id="KW-0813">Transport</keyword>
<dbReference type="InterPro" id="IPR036942">
    <property type="entry name" value="Beta-barrel_TonB_sf"/>
</dbReference>
<evidence type="ECO:0000256" key="11">
    <source>
        <dbReference type="SAM" id="SignalP"/>
    </source>
</evidence>
<dbReference type="InterPro" id="IPR000531">
    <property type="entry name" value="Beta-barrel_TonB"/>
</dbReference>
<keyword evidence="6 8" id="KW-0472">Membrane</keyword>
<evidence type="ECO:0000256" key="6">
    <source>
        <dbReference type="ARBA" id="ARBA00023136"/>
    </source>
</evidence>
<keyword evidence="7 8" id="KW-0998">Cell outer membrane</keyword>
<feature type="compositionally biased region" description="Polar residues" evidence="10">
    <location>
        <begin position="35"/>
        <end position="58"/>
    </location>
</feature>
<accession>A0A7W9BRH0</accession>
<feature type="domain" description="TonB-dependent receptor plug" evidence="13">
    <location>
        <begin position="77"/>
        <end position="186"/>
    </location>
</feature>
<dbReference type="PROSITE" id="PS52016">
    <property type="entry name" value="TONB_DEPENDENT_REC_3"/>
    <property type="match status" value="1"/>
</dbReference>
<dbReference type="InterPro" id="IPR037066">
    <property type="entry name" value="Plug_dom_sf"/>
</dbReference>
<feature type="chain" id="PRO_5030792007" evidence="11">
    <location>
        <begin position="33"/>
        <end position="993"/>
    </location>
</feature>
<evidence type="ECO:0000256" key="1">
    <source>
        <dbReference type="ARBA" id="ARBA00004571"/>
    </source>
</evidence>
<evidence type="ECO:0000256" key="2">
    <source>
        <dbReference type="ARBA" id="ARBA00022448"/>
    </source>
</evidence>
<dbReference type="Pfam" id="PF00593">
    <property type="entry name" value="TonB_dep_Rec_b-barrel"/>
    <property type="match status" value="1"/>
</dbReference>
<dbReference type="PANTHER" id="PTHR47234:SF2">
    <property type="entry name" value="TONB-DEPENDENT RECEPTOR"/>
    <property type="match status" value="1"/>
</dbReference>
<dbReference type="GO" id="GO:0009279">
    <property type="term" value="C:cell outer membrane"/>
    <property type="evidence" value="ECO:0007669"/>
    <property type="project" value="UniProtKB-SubCell"/>
</dbReference>